<dbReference type="AlphaFoldDB" id="A0A6M4GT44"/>
<evidence type="ECO:0000256" key="1">
    <source>
        <dbReference type="SAM" id="Phobius"/>
    </source>
</evidence>
<evidence type="ECO:0000313" key="3">
    <source>
        <dbReference type="Proteomes" id="UP000501534"/>
    </source>
</evidence>
<keyword evidence="1" id="KW-0472">Membrane</keyword>
<organism evidence="2 3">
    <name type="scientific">Usitatibacter rugosus</name>
    <dbReference type="NCBI Taxonomy" id="2732067"/>
    <lineage>
        <taxon>Bacteria</taxon>
        <taxon>Pseudomonadati</taxon>
        <taxon>Pseudomonadota</taxon>
        <taxon>Betaproteobacteria</taxon>
        <taxon>Nitrosomonadales</taxon>
        <taxon>Usitatibacteraceae</taxon>
        <taxon>Usitatibacter</taxon>
    </lineage>
</organism>
<keyword evidence="1" id="KW-1133">Transmembrane helix</keyword>
<keyword evidence="1" id="KW-0812">Transmembrane</keyword>
<accession>A0A6M4GT44</accession>
<dbReference type="KEGG" id="uru:DSM104443_01330"/>
<dbReference type="Proteomes" id="UP000501534">
    <property type="component" value="Chromosome"/>
</dbReference>
<evidence type="ECO:0000313" key="2">
    <source>
        <dbReference type="EMBL" id="QJR10276.1"/>
    </source>
</evidence>
<dbReference type="EMBL" id="CP053069">
    <property type="protein sequence ID" value="QJR10276.1"/>
    <property type="molecule type" value="Genomic_DNA"/>
</dbReference>
<name>A0A6M4GT44_9PROT</name>
<keyword evidence="3" id="KW-1185">Reference proteome</keyword>
<proteinExistence type="predicted"/>
<feature type="transmembrane region" description="Helical" evidence="1">
    <location>
        <begin position="6"/>
        <end position="25"/>
    </location>
</feature>
<reference evidence="2 3" key="1">
    <citation type="submission" date="2020-04" db="EMBL/GenBank/DDBJ databases">
        <title>Usitatibacter rugosus gen. nov., sp. nov. and Usitatibacter palustris sp. nov., novel members of Usitatibacteraceae fam. nov. within the order Nitrosomonadales isolated from soil.</title>
        <authorList>
            <person name="Huber K.J."/>
            <person name="Neumann-Schaal M."/>
            <person name="Geppert A."/>
            <person name="Luckner M."/>
            <person name="Wanner G."/>
            <person name="Overmann J."/>
        </authorList>
    </citation>
    <scope>NUCLEOTIDE SEQUENCE [LARGE SCALE GENOMIC DNA]</scope>
    <source>
        <strain evidence="2 3">0125_3</strain>
    </source>
</reference>
<protein>
    <submittedName>
        <fullName evidence="2">Uncharacterized protein</fullName>
    </submittedName>
</protein>
<sequence>MNSGEHLISIRLIPATGALALGLLLRLAR</sequence>
<gene>
    <name evidence="2" type="ORF">DSM104443_01330</name>
</gene>